<dbReference type="Proteomes" id="UP000663720">
    <property type="component" value="Chromosome"/>
</dbReference>
<organism evidence="1 2">
    <name type="scientific">Desulfonema limicola</name>
    <dbReference type="NCBI Taxonomy" id="45656"/>
    <lineage>
        <taxon>Bacteria</taxon>
        <taxon>Pseudomonadati</taxon>
        <taxon>Thermodesulfobacteriota</taxon>
        <taxon>Desulfobacteria</taxon>
        <taxon>Desulfobacterales</taxon>
        <taxon>Desulfococcaceae</taxon>
        <taxon>Desulfonema</taxon>
    </lineage>
</organism>
<evidence type="ECO:0000313" key="2">
    <source>
        <dbReference type="Proteomes" id="UP000663720"/>
    </source>
</evidence>
<name>A0A975GFH4_9BACT</name>
<proteinExistence type="predicted"/>
<dbReference type="KEGG" id="dli:dnl_14390"/>
<keyword evidence="2" id="KW-1185">Reference proteome</keyword>
<dbReference type="EMBL" id="CP061799">
    <property type="protein sequence ID" value="QTA79185.1"/>
    <property type="molecule type" value="Genomic_DNA"/>
</dbReference>
<sequence>MQLQTLSKKNTVSELLHSLHYSNIEEAGYEMLLLSAQNQYAEYLSETRKFENKYQMTFEEFQKKMEETLYKEDFDEEDDYMDWKFACDGVCYWKEKITELNSCF</sequence>
<dbReference type="AlphaFoldDB" id="A0A975GFH4"/>
<evidence type="ECO:0000313" key="1">
    <source>
        <dbReference type="EMBL" id="QTA79185.1"/>
    </source>
</evidence>
<protein>
    <submittedName>
        <fullName evidence="1">Uncharacterized protein</fullName>
    </submittedName>
</protein>
<reference evidence="1" key="1">
    <citation type="journal article" date="2021" name="Microb. Physiol.">
        <title>Proteogenomic Insights into the Physiology of Marine, Sulfate-Reducing, Filamentous Desulfonema limicola and Desulfonema magnum.</title>
        <authorList>
            <person name="Schnaars V."/>
            <person name="Wohlbrand L."/>
            <person name="Scheve S."/>
            <person name="Hinrichs C."/>
            <person name="Reinhardt R."/>
            <person name="Rabus R."/>
        </authorList>
    </citation>
    <scope>NUCLEOTIDE SEQUENCE</scope>
    <source>
        <strain evidence="1">5ac10</strain>
    </source>
</reference>
<accession>A0A975GFH4</accession>
<dbReference type="RefSeq" id="WP_207690960.1">
    <property type="nucleotide sequence ID" value="NZ_CP061799.1"/>
</dbReference>
<gene>
    <name evidence="1" type="ORF">dnl_14390</name>
</gene>